<dbReference type="Gene3D" id="3.40.50.1100">
    <property type="match status" value="2"/>
</dbReference>
<dbReference type="InterPro" id="IPR050147">
    <property type="entry name" value="Ser/Thr_Dehydratase"/>
</dbReference>
<accession>A0A840BIK7</accession>
<dbReference type="SUPFAM" id="SSF53686">
    <property type="entry name" value="Tryptophan synthase beta subunit-like PLP-dependent enzymes"/>
    <property type="match status" value="1"/>
</dbReference>
<keyword evidence="2" id="KW-0663">Pyridoxal phosphate</keyword>
<protein>
    <submittedName>
        <fullName evidence="5">Threonine dehydratase</fullName>
        <ecNumber evidence="5">4.3.1.19</ecNumber>
    </submittedName>
</protein>
<dbReference type="GO" id="GO:0006565">
    <property type="term" value="P:L-serine catabolic process"/>
    <property type="evidence" value="ECO:0007669"/>
    <property type="project" value="TreeGrafter"/>
</dbReference>
<dbReference type="InterPro" id="IPR001926">
    <property type="entry name" value="TrpB-like_PALP"/>
</dbReference>
<feature type="domain" description="Tryptophan synthase beta chain-like PALP" evidence="4">
    <location>
        <begin position="16"/>
        <end position="303"/>
    </location>
</feature>
<evidence type="ECO:0000256" key="1">
    <source>
        <dbReference type="ARBA" id="ARBA00001933"/>
    </source>
</evidence>
<dbReference type="Pfam" id="PF00291">
    <property type="entry name" value="PALP"/>
    <property type="match status" value="1"/>
</dbReference>
<dbReference type="GO" id="GO:0009097">
    <property type="term" value="P:isoleucine biosynthetic process"/>
    <property type="evidence" value="ECO:0007669"/>
    <property type="project" value="TreeGrafter"/>
</dbReference>
<comment type="cofactor">
    <cofactor evidence="1">
        <name>pyridoxal 5'-phosphate</name>
        <dbReference type="ChEBI" id="CHEBI:597326"/>
    </cofactor>
</comment>
<dbReference type="Proteomes" id="UP000561045">
    <property type="component" value="Unassembled WGS sequence"/>
</dbReference>
<dbReference type="PANTHER" id="PTHR48078:SF7">
    <property type="entry name" value="BLL6502 PROTEIN"/>
    <property type="match status" value="1"/>
</dbReference>
<proteinExistence type="predicted"/>
<dbReference type="PANTHER" id="PTHR48078">
    <property type="entry name" value="THREONINE DEHYDRATASE, MITOCHONDRIAL-RELATED"/>
    <property type="match status" value="1"/>
</dbReference>
<comment type="caution">
    <text evidence="5">The sequence shown here is derived from an EMBL/GenBank/DDBJ whole genome shotgun (WGS) entry which is preliminary data.</text>
</comment>
<evidence type="ECO:0000313" key="5">
    <source>
        <dbReference type="EMBL" id="MBB4011412.1"/>
    </source>
</evidence>
<dbReference type="EMBL" id="JACIET010000001">
    <property type="protein sequence ID" value="MBB4011412.1"/>
    <property type="molecule type" value="Genomic_DNA"/>
</dbReference>
<evidence type="ECO:0000256" key="3">
    <source>
        <dbReference type="ARBA" id="ARBA00023239"/>
    </source>
</evidence>
<reference evidence="5 6" key="1">
    <citation type="submission" date="2020-08" db="EMBL/GenBank/DDBJ databases">
        <title>Genomic Encyclopedia of Type Strains, Phase IV (KMG-IV): sequencing the most valuable type-strain genomes for metagenomic binning, comparative biology and taxonomic classification.</title>
        <authorList>
            <person name="Goeker M."/>
        </authorList>
    </citation>
    <scope>NUCLEOTIDE SEQUENCE [LARGE SCALE GENOMIC DNA]</scope>
    <source>
        <strain evidence="5 6">DSM 106739</strain>
    </source>
</reference>
<dbReference type="NCBIfam" id="NF004771">
    <property type="entry name" value="PRK06110.1"/>
    <property type="match status" value="1"/>
</dbReference>
<keyword evidence="3 5" id="KW-0456">Lyase</keyword>
<dbReference type="GO" id="GO:0006567">
    <property type="term" value="P:L-threonine catabolic process"/>
    <property type="evidence" value="ECO:0007669"/>
    <property type="project" value="TreeGrafter"/>
</dbReference>
<dbReference type="EC" id="4.3.1.19" evidence="5"/>
<gene>
    <name evidence="5" type="ORF">GGR36_000720</name>
</gene>
<name>A0A840BIK7_9RHOO</name>
<dbReference type="CDD" id="cd01562">
    <property type="entry name" value="Thr-dehyd"/>
    <property type="match status" value="1"/>
</dbReference>
<evidence type="ECO:0000259" key="4">
    <source>
        <dbReference type="Pfam" id="PF00291"/>
    </source>
</evidence>
<sequence length="325" mass="34133">MKPTHDCIQHAANRIRPFCSPTPHYRWPLLCASLGKEVWVKHENHLATGAFKVRGGLNYFASLAGTKAPRDVVCATRGNHGQSIALAGAAHGFRVHVVVPRDNSSEKNAAMRALGANLIEFGEDFQAAREHAAMLANTNGWHLVPAFHPDLVAGVATYALEFLQGVEHLDTVYVPVGMGSGLCGMIAARDALGLSTEIVGVVSAHAPAYAVAFETGRNEEAAVSTRLADGMACRRTDPAALALIREGTARFIRVSDDEVAAAMRLLFTATHNVAEGAGAASLAAAIQDRDTASATRVGVVLSGGNVDSKVFAEILAPALQLPCAA</sequence>
<dbReference type="RefSeq" id="WP_183631945.1">
    <property type="nucleotide sequence ID" value="NZ_BAABLE010000011.1"/>
</dbReference>
<dbReference type="AlphaFoldDB" id="A0A840BIK7"/>
<dbReference type="GO" id="GO:0004794">
    <property type="term" value="F:threonine deaminase activity"/>
    <property type="evidence" value="ECO:0007669"/>
    <property type="project" value="UniProtKB-EC"/>
</dbReference>
<organism evidence="5 6">
    <name type="scientific">Niveibacterium umoris</name>
    <dbReference type="NCBI Taxonomy" id="1193620"/>
    <lineage>
        <taxon>Bacteria</taxon>
        <taxon>Pseudomonadati</taxon>
        <taxon>Pseudomonadota</taxon>
        <taxon>Betaproteobacteria</taxon>
        <taxon>Rhodocyclales</taxon>
        <taxon>Rhodocyclaceae</taxon>
        <taxon>Niveibacterium</taxon>
    </lineage>
</organism>
<evidence type="ECO:0000256" key="2">
    <source>
        <dbReference type="ARBA" id="ARBA00022898"/>
    </source>
</evidence>
<evidence type="ECO:0000313" key="6">
    <source>
        <dbReference type="Proteomes" id="UP000561045"/>
    </source>
</evidence>
<dbReference type="GO" id="GO:0003941">
    <property type="term" value="F:L-serine ammonia-lyase activity"/>
    <property type="evidence" value="ECO:0007669"/>
    <property type="project" value="TreeGrafter"/>
</dbReference>
<keyword evidence="6" id="KW-1185">Reference proteome</keyword>
<dbReference type="InterPro" id="IPR036052">
    <property type="entry name" value="TrpB-like_PALP_sf"/>
</dbReference>